<dbReference type="Gene3D" id="3.60.21.70">
    <property type="entry name" value="PhoD-like phosphatase"/>
    <property type="match status" value="1"/>
</dbReference>
<dbReference type="SUPFAM" id="SSF56300">
    <property type="entry name" value="Metallo-dependent phosphatases"/>
    <property type="match status" value="1"/>
</dbReference>
<accession>A0A831LU26</accession>
<dbReference type="PANTHER" id="PTHR43606:SF1">
    <property type="entry name" value="PHOD-LIKE PHOSPHATASE METALLOPHOSPHATASE DOMAIN-CONTAINING PROTEIN"/>
    <property type="match status" value="1"/>
</dbReference>
<organism evidence="2">
    <name type="scientific">Mariniphaga anaerophila</name>
    <dbReference type="NCBI Taxonomy" id="1484053"/>
    <lineage>
        <taxon>Bacteria</taxon>
        <taxon>Pseudomonadati</taxon>
        <taxon>Bacteroidota</taxon>
        <taxon>Bacteroidia</taxon>
        <taxon>Marinilabiliales</taxon>
        <taxon>Prolixibacteraceae</taxon>
        <taxon>Mariniphaga</taxon>
    </lineage>
</organism>
<dbReference type="EMBL" id="DSDK01000169">
    <property type="protein sequence ID" value="HDR50581.1"/>
    <property type="molecule type" value="Genomic_DNA"/>
</dbReference>
<sequence length="350" mass="40786">MNTVLKYIFVLLILYPLIFISCETQKETEGPYFGNGFHNGCADHNSIVIWTRLTKNPEGNSEGVKFLEPSAEEHWQLDREADPEKIWNAQIPEGITLEEMEGACPGVSGEVRLTYYPLTNQDNKVTIDWVAVDPEKNFTHQWKLESLTPGTKYVVEMEARLNEDSDISDRNEGAFRTPPAAETEEEIGFCVVTCHDYWRRDTTGGHKIYDAMLKLFPDFYVHTGDIEYYDKPEPYALTEELMRFKWDRLYALPLQRKFWGQVTSYFMKDDHDVLTDDAFPGMTYGTVSWERGLEIFEEQNPACEKPYQTVRWGKDLQIWLTEGRNYRSKNSDPDGPEKTIFGKEQKEWLF</sequence>
<dbReference type="InterPro" id="IPR052900">
    <property type="entry name" value="Phospholipid_Metab_Enz"/>
</dbReference>
<protein>
    <recommendedName>
        <fullName evidence="1">PhoD-like phosphatase metallophosphatase domain-containing protein</fullName>
    </recommendedName>
</protein>
<feature type="domain" description="PhoD-like phosphatase metallophosphatase" evidence="1">
    <location>
        <begin position="189"/>
        <end position="350"/>
    </location>
</feature>
<dbReference type="PROSITE" id="PS51257">
    <property type="entry name" value="PROKAR_LIPOPROTEIN"/>
    <property type="match status" value="1"/>
</dbReference>
<dbReference type="Gene3D" id="2.60.40.380">
    <property type="entry name" value="Purple acid phosphatase-like, N-terminal"/>
    <property type="match status" value="1"/>
</dbReference>
<comment type="caution">
    <text evidence="2">The sequence shown here is derived from an EMBL/GenBank/DDBJ whole genome shotgun (WGS) entry which is preliminary data.</text>
</comment>
<reference evidence="2" key="1">
    <citation type="journal article" date="2020" name="mSystems">
        <title>Genome- and Community-Level Interaction Insights into Carbon Utilization and Element Cycling Functions of Hydrothermarchaeota in Hydrothermal Sediment.</title>
        <authorList>
            <person name="Zhou Z."/>
            <person name="Liu Y."/>
            <person name="Xu W."/>
            <person name="Pan J."/>
            <person name="Luo Z.H."/>
            <person name="Li M."/>
        </authorList>
    </citation>
    <scope>NUCLEOTIDE SEQUENCE [LARGE SCALE GENOMIC DNA]</scope>
    <source>
        <strain evidence="2">SpSt-1217</strain>
    </source>
</reference>
<dbReference type="Proteomes" id="UP000886047">
    <property type="component" value="Unassembled WGS sequence"/>
</dbReference>
<evidence type="ECO:0000313" key="2">
    <source>
        <dbReference type="EMBL" id="HDR50581.1"/>
    </source>
</evidence>
<dbReference type="InterPro" id="IPR029052">
    <property type="entry name" value="Metallo-depent_PP-like"/>
</dbReference>
<dbReference type="InterPro" id="IPR018946">
    <property type="entry name" value="PhoD-like_MPP"/>
</dbReference>
<dbReference type="PANTHER" id="PTHR43606">
    <property type="entry name" value="PHOSPHATASE, PUTATIVE (AFU_ORTHOLOGUE AFUA_6G08710)-RELATED"/>
    <property type="match status" value="1"/>
</dbReference>
<dbReference type="AlphaFoldDB" id="A0A831LU26"/>
<name>A0A831LU26_9BACT</name>
<dbReference type="InterPro" id="IPR038607">
    <property type="entry name" value="PhoD-like_sf"/>
</dbReference>
<gene>
    <name evidence="2" type="ORF">ENN90_03025</name>
</gene>
<evidence type="ECO:0000259" key="1">
    <source>
        <dbReference type="Pfam" id="PF09423"/>
    </source>
</evidence>
<dbReference type="Pfam" id="PF09423">
    <property type="entry name" value="PhoD"/>
    <property type="match status" value="1"/>
</dbReference>
<proteinExistence type="predicted"/>